<comment type="caution">
    <text evidence="2">The sequence shown here is derived from an EMBL/GenBank/DDBJ whole genome shotgun (WGS) entry which is preliminary data.</text>
</comment>
<organism evidence="2 3">
    <name type="scientific">Elysia crispata</name>
    <name type="common">lettuce slug</name>
    <dbReference type="NCBI Taxonomy" id="231223"/>
    <lineage>
        <taxon>Eukaryota</taxon>
        <taxon>Metazoa</taxon>
        <taxon>Spiralia</taxon>
        <taxon>Lophotrochozoa</taxon>
        <taxon>Mollusca</taxon>
        <taxon>Gastropoda</taxon>
        <taxon>Heterobranchia</taxon>
        <taxon>Euthyneura</taxon>
        <taxon>Panpulmonata</taxon>
        <taxon>Sacoglossa</taxon>
        <taxon>Placobranchoidea</taxon>
        <taxon>Plakobranchidae</taxon>
        <taxon>Elysia</taxon>
    </lineage>
</organism>
<dbReference type="Proteomes" id="UP001283361">
    <property type="component" value="Unassembled WGS sequence"/>
</dbReference>
<feature type="compositionally biased region" description="Polar residues" evidence="1">
    <location>
        <begin position="36"/>
        <end position="45"/>
    </location>
</feature>
<dbReference type="AlphaFoldDB" id="A0AAE1CZA9"/>
<evidence type="ECO:0000313" key="2">
    <source>
        <dbReference type="EMBL" id="KAK3745652.1"/>
    </source>
</evidence>
<keyword evidence="3" id="KW-1185">Reference proteome</keyword>
<evidence type="ECO:0000313" key="3">
    <source>
        <dbReference type="Proteomes" id="UP001283361"/>
    </source>
</evidence>
<sequence>MCSLLSTSVRPKDRRLYGSSLKQTDWAGKDLSLQMTQSGRNGSTKSHTDGHTEDTLGEVIRVQPRKLPRLCAQISLTRAFTPSWCPTQPLCGHRMARSRGLLYDLLVTAVLSGVAEWEANTFPPVSSCLLPKQRGNSPWESSPFIVTKYFSTRYLIRVSICQLDTLIMPVHYLSTRHLDQVSICQLDTLIMPVQYFSSRYPDQVSICQLDTLIMPVFVHSIS</sequence>
<protein>
    <submittedName>
        <fullName evidence="2">Uncharacterized protein</fullName>
    </submittedName>
</protein>
<evidence type="ECO:0000256" key="1">
    <source>
        <dbReference type="SAM" id="MobiDB-lite"/>
    </source>
</evidence>
<feature type="region of interest" description="Disordered" evidence="1">
    <location>
        <begin position="36"/>
        <end position="56"/>
    </location>
</feature>
<accession>A0AAE1CZA9</accession>
<name>A0AAE1CZA9_9GAST</name>
<dbReference type="EMBL" id="JAWDGP010006203">
    <property type="protein sequence ID" value="KAK3745652.1"/>
    <property type="molecule type" value="Genomic_DNA"/>
</dbReference>
<proteinExistence type="predicted"/>
<reference evidence="2" key="1">
    <citation type="journal article" date="2023" name="G3 (Bethesda)">
        <title>A reference genome for the long-term kleptoplast-retaining sea slug Elysia crispata morphotype clarki.</title>
        <authorList>
            <person name="Eastman K.E."/>
            <person name="Pendleton A.L."/>
            <person name="Shaikh M.A."/>
            <person name="Suttiyut T."/>
            <person name="Ogas R."/>
            <person name="Tomko P."/>
            <person name="Gavelis G."/>
            <person name="Widhalm J.R."/>
            <person name="Wisecaver J.H."/>
        </authorList>
    </citation>
    <scope>NUCLEOTIDE SEQUENCE</scope>
    <source>
        <strain evidence="2">ECLA1</strain>
    </source>
</reference>
<gene>
    <name evidence="2" type="ORF">RRG08_015440</name>
</gene>